<feature type="transmembrane region" description="Helical" evidence="6">
    <location>
        <begin position="298"/>
        <end position="316"/>
    </location>
</feature>
<feature type="transmembrane region" description="Helical" evidence="6">
    <location>
        <begin position="738"/>
        <end position="758"/>
    </location>
</feature>
<evidence type="ECO:0000256" key="2">
    <source>
        <dbReference type="ARBA" id="ARBA00022475"/>
    </source>
</evidence>
<feature type="transmembrane region" description="Helical" evidence="6">
    <location>
        <begin position="712"/>
        <end position="732"/>
    </location>
</feature>
<keyword evidence="4 6" id="KW-1133">Transmembrane helix</keyword>
<feature type="transmembrane region" description="Helical" evidence="6">
    <location>
        <begin position="353"/>
        <end position="375"/>
    </location>
</feature>
<sequence>MSNANSQKQSRPDGPTPLRRWGLWPFWTRLDSYIFGEIHRPFIMAMLVYNGIFFIKTLAAVAELSGGKFEVPLGLLSLFFISEIPGFLFITVTMSFLFAGLAGIGRMSTDSEIIAPQVVGLNFWRLSRPVMVYGGLLTLFLFLVSNWIGPMLNRAWLEQSKNYREIAMPNIQPGVINPLGKSMLYVDRLEGDRLAELVFVNTNEEQEEILLAEHATIYETRDLDLYQAVRVDLKADQSIEVYETSEMTLGLPIPGDLDALGLKGAPRDLFDTPTLVRWWQSGQAPNTQDLEIEIFQRLINPFVCLIFSLFAVPLAAKHARVRRGSGFGTSLFLIGIFFMASKIARDAASQEKIPILIGMIGPAIMFLAIGIVLQVGKNLWWSQPLRRAQDRVGHWLTFPVQKLFDFLKKRKSDPELREADGSPAQTFIFPSRLDMYITKSFLGIFLLVQSSLLVLALIVEYTQIGKHIQRNDVALEVVLRYMGYKIPEMLDLTFFVCLLISTLILLAVMSKHQEVTAVRAAGGSLQRLCLPLIICGLGASVASFYMGNTFLPFSNRRAATLRNEIRNKTEATFSQDVWLKTAPGELLNFQVYDHRGKRLIGLRRYSLEGPDGTLIQRTDLPRVVFDNGWKAEVPGRSWTFLRDPNHKGEVVPRLTVIEAGESLALGLKHDDLLQKRRKPREFSIKELRGYIGYIRGLGYIEPSYATELYVKYAQPFMPIIMILLALPLGFQFGRRGTFFGVGMGLVAGLLFLGLFEALRQMGASGLIHPIVAGWAIVLLFGFFSLYRFVNLE</sequence>
<feature type="transmembrane region" description="Helical" evidence="6">
    <location>
        <begin position="530"/>
        <end position="553"/>
    </location>
</feature>
<comment type="subcellular location">
    <subcellularLocation>
        <location evidence="1">Cell membrane</location>
        <topology evidence="1">Multi-pass membrane protein</topology>
    </subcellularLocation>
</comment>
<gene>
    <name evidence="7" type="ORF">J3U87_01175</name>
</gene>
<dbReference type="PANTHER" id="PTHR33529">
    <property type="entry name" value="SLR0882 PROTEIN-RELATED"/>
    <property type="match status" value="1"/>
</dbReference>
<keyword evidence="8" id="KW-1185">Reference proteome</keyword>
<feature type="transmembrane region" description="Helical" evidence="6">
    <location>
        <begin position="489"/>
        <end position="510"/>
    </location>
</feature>
<dbReference type="Pfam" id="PF03739">
    <property type="entry name" value="LptF_LptG"/>
    <property type="match status" value="2"/>
</dbReference>
<keyword evidence="2" id="KW-1003">Cell membrane</keyword>
<dbReference type="GO" id="GO:0043190">
    <property type="term" value="C:ATP-binding cassette (ABC) transporter complex"/>
    <property type="evidence" value="ECO:0007669"/>
    <property type="project" value="TreeGrafter"/>
</dbReference>
<organism evidence="7 8">
    <name type="scientific">Sulfidibacter corallicola</name>
    <dbReference type="NCBI Taxonomy" id="2818388"/>
    <lineage>
        <taxon>Bacteria</taxon>
        <taxon>Pseudomonadati</taxon>
        <taxon>Acidobacteriota</taxon>
        <taxon>Holophagae</taxon>
        <taxon>Acanthopleuribacterales</taxon>
        <taxon>Acanthopleuribacteraceae</taxon>
        <taxon>Sulfidibacter</taxon>
    </lineage>
</organism>
<feature type="transmembrane region" description="Helical" evidence="6">
    <location>
        <begin position="130"/>
        <end position="149"/>
    </location>
</feature>
<proteinExistence type="predicted"/>
<feature type="transmembrane region" description="Helical" evidence="6">
    <location>
        <begin position="441"/>
        <end position="461"/>
    </location>
</feature>
<evidence type="ECO:0000313" key="8">
    <source>
        <dbReference type="Proteomes" id="UP000663929"/>
    </source>
</evidence>
<reference evidence="7" key="1">
    <citation type="submission" date="2021-03" db="EMBL/GenBank/DDBJ databases">
        <title>Acanthopleuribacteraceae sp. M133.</title>
        <authorList>
            <person name="Wang G."/>
        </authorList>
    </citation>
    <scope>NUCLEOTIDE SEQUENCE</scope>
    <source>
        <strain evidence="7">M133</strain>
    </source>
</reference>
<dbReference type="KEGG" id="scor:J3U87_01175"/>
<feature type="transmembrane region" description="Helical" evidence="6">
    <location>
        <begin position="770"/>
        <end position="789"/>
    </location>
</feature>
<dbReference type="EMBL" id="CP071793">
    <property type="protein sequence ID" value="QTD51054.1"/>
    <property type="molecule type" value="Genomic_DNA"/>
</dbReference>
<name>A0A8A4TPC4_SULCO</name>
<evidence type="ECO:0000256" key="1">
    <source>
        <dbReference type="ARBA" id="ARBA00004651"/>
    </source>
</evidence>
<evidence type="ECO:0000256" key="3">
    <source>
        <dbReference type="ARBA" id="ARBA00022692"/>
    </source>
</evidence>
<feature type="transmembrane region" description="Helical" evidence="6">
    <location>
        <begin position="42"/>
        <end position="61"/>
    </location>
</feature>
<dbReference type="InterPro" id="IPR005495">
    <property type="entry name" value="LptG/LptF_permease"/>
</dbReference>
<keyword evidence="3 6" id="KW-0812">Transmembrane</keyword>
<evidence type="ECO:0000256" key="6">
    <source>
        <dbReference type="SAM" id="Phobius"/>
    </source>
</evidence>
<evidence type="ECO:0000256" key="5">
    <source>
        <dbReference type="ARBA" id="ARBA00023136"/>
    </source>
</evidence>
<accession>A0A8A4TPC4</accession>
<feature type="transmembrane region" description="Helical" evidence="6">
    <location>
        <begin position="322"/>
        <end position="341"/>
    </location>
</feature>
<keyword evidence="5 6" id="KW-0472">Membrane</keyword>
<dbReference type="AlphaFoldDB" id="A0A8A4TPC4"/>
<feature type="transmembrane region" description="Helical" evidence="6">
    <location>
        <begin position="73"/>
        <end position="99"/>
    </location>
</feature>
<protein>
    <submittedName>
        <fullName evidence="7">LptF/LptG family permease</fullName>
    </submittedName>
</protein>
<evidence type="ECO:0000256" key="4">
    <source>
        <dbReference type="ARBA" id="ARBA00022989"/>
    </source>
</evidence>
<dbReference type="PANTHER" id="PTHR33529:SF2">
    <property type="entry name" value="LIPOPOLYSACCHARIDE EXPORT SYSTEM PERMEASE PROTEIN LPTG"/>
    <property type="match status" value="1"/>
</dbReference>
<dbReference type="GO" id="GO:0015920">
    <property type="term" value="P:lipopolysaccharide transport"/>
    <property type="evidence" value="ECO:0007669"/>
    <property type="project" value="TreeGrafter"/>
</dbReference>
<evidence type="ECO:0000313" key="7">
    <source>
        <dbReference type="EMBL" id="QTD51054.1"/>
    </source>
</evidence>
<dbReference type="RefSeq" id="WP_237381190.1">
    <property type="nucleotide sequence ID" value="NZ_CP071793.1"/>
</dbReference>
<dbReference type="Proteomes" id="UP000663929">
    <property type="component" value="Chromosome"/>
</dbReference>